<feature type="region of interest" description="Disordered" evidence="2">
    <location>
        <begin position="825"/>
        <end position="924"/>
    </location>
</feature>
<feature type="compositionally biased region" description="Polar residues" evidence="2">
    <location>
        <begin position="842"/>
        <end position="858"/>
    </location>
</feature>
<evidence type="ECO:0000313" key="4">
    <source>
        <dbReference type="Proteomes" id="UP001652741"/>
    </source>
</evidence>
<feature type="domain" description="Scaffolding anchor of CK1" evidence="3">
    <location>
        <begin position="17"/>
        <end position="284"/>
    </location>
</feature>
<comment type="similarity">
    <text evidence="1">Belongs to the FAM83 family.</text>
</comment>
<dbReference type="PANTHER" id="PTHR16181:SF29">
    <property type="entry name" value="PROTEIN FAM83A-RELATED"/>
    <property type="match status" value="1"/>
</dbReference>
<feature type="compositionally biased region" description="Polar residues" evidence="2">
    <location>
        <begin position="904"/>
        <end position="920"/>
    </location>
</feature>
<evidence type="ECO:0000259" key="3">
    <source>
        <dbReference type="Pfam" id="PF07894"/>
    </source>
</evidence>
<protein>
    <submittedName>
        <fullName evidence="5">Protein FAM83B</fullName>
    </submittedName>
</protein>
<feature type="compositionally biased region" description="Basic and acidic residues" evidence="2">
    <location>
        <begin position="639"/>
        <end position="648"/>
    </location>
</feature>
<feature type="region of interest" description="Disordered" evidence="2">
    <location>
        <begin position="378"/>
        <end position="412"/>
    </location>
</feature>
<dbReference type="InterPro" id="IPR050944">
    <property type="entry name" value="FAM83"/>
</dbReference>
<organism evidence="4 5">
    <name type="scientific">Salmo salar</name>
    <name type="common">Atlantic salmon</name>
    <dbReference type="NCBI Taxonomy" id="8030"/>
    <lineage>
        <taxon>Eukaryota</taxon>
        <taxon>Metazoa</taxon>
        <taxon>Chordata</taxon>
        <taxon>Craniata</taxon>
        <taxon>Vertebrata</taxon>
        <taxon>Euteleostomi</taxon>
        <taxon>Actinopterygii</taxon>
        <taxon>Neopterygii</taxon>
        <taxon>Teleostei</taxon>
        <taxon>Protacanthopterygii</taxon>
        <taxon>Salmoniformes</taxon>
        <taxon>Salmonidae</taxon>
        <taxon>Salmoninae</taxon>
        <taxon>Salmo</taxon>
    </lineage>
</organism>
<dbReference type="RefSeq" id="XP_045562524.1">
    <property type="nucleotide sequence ID" value="XM_045706568.1"/>
</dbReference>
<dbReference type="GeneID" id="106586525"/>
<dbReference type="Pfam" id="PF07894">
    <property type="entry name" value="SACK1"/>
    <property type="match status" value="1"/>
</dbReference>
<proteinExistence type="inferred from homology"/>
<feature type="compositionally biased region" description="Basic and acidic residues" evidence="2">
    <location>
        <begin position="594"/>
        <end position="609"/>
    </location>
</feature>
<dbReference type="PANTHER" id="PTHR16181">
    <property type="entry name" value="PROTEIN FAM83A-RELATED"/>
    <property type="match status" value="1"/>
</dbReference>
<feature type="region of interest" description="Disordered" evidence="2">
    <location>
        <begin position="594"/>
        <end position="655"/>
    </location>
</feature>
<accession>A0ABM3DUN0</accession>
<gene>
    <name evidence="5" type="primary">LOC106586525</name>
</gene>
<dbReference type="InterPro" id="IPR012461">
    <property type="entry name" value="SACK1"/>
</dbReference>
<evidence type="ECO:0000313" key="5">
    <source>
        <dbReference type="RefSeq" id="XP_045562524.1"/>
    </source>
</evidence>
<feature type="region of interest" description="Disordered" evidence="2">
    <location>
        <begin position="525"/>
        <end position="553"/>
    </location>
</feature>
<dbReference type="Proteomes" id="UP001652741">
    <property type="component" value="Chromosome ssa02"/>
</dbReference>
<sequence length="998" mass="112469">MESKLSCLLSFKEDMIPAEYIQPHYKESYRLAIYALVSGGNDAYQEYLKAEQLSDFLSEEEVIFILDNAELPVPEDEDYEAGKRESVENVIAPSTYFPTESDEEVPDLDLGWPEFTNENVETNISLLFHPPRHNTPTIKEMIRKQIQDARQVIAIAMDVFTDVDILKEIVNATTRGVMVYILLDDFQFKSFLNMAESAGVQIQDLKNLRVRTVKGQQYMCRSGAKFHGSLEQRFLLVDCKTVLYGTYSFMWSYEKINLSMVLVVTGQLVGSYDEEFRRLFARSTLPATLSQERDFRKEPATSTYDPYSGRLFESRLSLDQIHMRSRGRQLGLMSSTGQQKDDRYNNGQMVKRGLSFQDRLNQSHCTDMGKLVRGHSYAGELPRRGNSTTQLRNVRDEVGGAHGAPERGKRSEDLLFPGRMNHYTQKRYGIDQQHLLPYSSENSLSKWKIDSYLNNSDATLGEPVENLHLPDSTQNPNTSSRMRTSVLFNSRLAEQSETPNYMSEHSVTSPQGSLWMLSPQGSLRVTSPQSSLGGLSNFQTQLTPARLRESQTRLEEIRRNRLSLNEYEEPVSNLRPGQSQDSLRLSIFSTLERAKGRSSERGLDKRHSAAELADSSEHSSNQGPSSCREELTPTGQQEEENRIEDQKYKLTNFSDAQRSVSQYDITTKTERNPLDDWQEPLSRTMSAAQLGIQLKEPLLKPSNFRPTGLNVESSKALTSLIGIPEEKEGPSRKSHGSTDQLANSSDLVLSADKEETCQSVNPLKPRTSVKSIMNMVHANVSVEKIVEKTSHKEEGAELQRQNSFRSTIQRIGSVRSKHLVQADISAGQRTISDPPGKPSAVRLTTSPKGHSPSPSRSSHIAAGTETEKEQQQNSLSPAGKSSSPGLTTSWVRRSFRKKCESDQDSLTSTNTVSQASINSDTGRKRAYSRFESFVSFDNKPSDKPTTTTTNRYDSDKHRSLFVRHPSISSMHSYQTETTPNENKLGRFIQRVGNLISKK</sequence>
<evidence type="ECO:0000256" key="1">
    <source>
        <dbReference type="ARBA" id="ARBA00006937"/>
    </source>
</evidence>
<reference evidence="5" key="1">
    <citation type="submission" date="2025-08" db="UniProtKB">
        <authorList>
            <consortium name="RefSeq"/>
        </authorList>
    </citation>
    <scope>IDENTIFICATION</scope>
</reference>
<dbReference type="SUPFAM" id="SSF56024">
    <property type="entry name" value="Phospholipase D/nuclease"/>
    <property type="match status" value="1"/>
</dbReference>
<feature type="compositionally biased region" description="Basic and acidic residues" evidence="2">
    <location>
        <begin position="393"/>
        <end position="412"/>
    </location>
</feature>
<feature type="region of interest" description="Disordered" evidence="2">
    <location>
        <begin position="722"/>
        <end position="742"/>
    </location>
</feature>
<feature type="compositionally biased region" description="Polar residues" evidence="2">
    <location>
        <begin position="871"/>
        <end position="891"/>
    </location>
</feature>
<evidence type="ECO:0000256" key="2">
    <source>
        <dbReference type="SAM" id="MobiDB-lite"/>
    </source>
</evidence>
<dbReference type="Gene3D" id="3.30.870.10">
    <property type="entry name" value="Endonuclease Chain A"/>
    <property type="match status" value="1"/>
</dbReference>
<keyword evidence="4" id="KW-1185">Reference proteome</keyword>
<feature type="compositionally biased region" description="Polar residues" evidence="2">
    <location>
        <begin position="525"/>
        <end position="543"/>
    </location>
</feature>
<name>A0ABM3DUN0_SALSA</name>